<proteinExistence type="predicted"/>
<dbReference type="STRING" id="545694.TREPR_0875"/>
<accession>F5YIM2</accession>
<dbReference type="Proteomes" id="UP000009223">
    <property type="component" value="Chromosome"/>
</dbReference>
<dbReference type="eggNOG" id="COG4886">
    <property type="taxonomic scope" value="Bacteria"/>
</dbReference>
<gene>
    <name evidence="2" type="ordered locus">TREPR_0875</name>
</gene>
<dbReference type="KEGG" id="tpi:TREPR_0875"/>
<evidence type="ECO:0000256" key="1">
    <source>
        <dbReference type="SAM" id="MobiDB-lite"/>
    </source>
</evidence>
<dbReference type="Gene3D" id="3.80.10.10">
    <property type="entry name" value="Ribonuclease Inhibitor"/>
    <property type="match status" value="1"/>
</dbReference>
<reference evidence="3" key="1">
    <citation type="submission" date="2009-12" db="EMBL/GenBank/DDBJ databases">
        <title>Complete sequence of Treponema primitia strain ZAS-2.</title>
        <authorList>
            <person name="Tetu S.G."/>
            <person name="Matson E."/>
            <person name="Ren Q."/>
            <person name="Seshadri R."/>
            <person name="Elbourne L."/>
            <person name="Hassan K.A."/>
            <person name="Durkin A."/>
            <person name="Radune D."/>
            <person name="Mohamoud Y."/>
            <person name="Shay R."/>
            <person name="Jin S."/>
            <person name="Zhang X."/>
            <person name="Lucey K."/>
            <person name="Ballor N.R."/>
            <person name="Ottesen E."/>
            <person name="Rosenthal R."/>
            <person name="Allen A."/>
            <person name="Leadbetter J.R."/>
            <person name="Paulsen I.T."/>
        </authorList>
    </citation>
    <scope>NUCLEOTIDE SEQUENCE [LARGE SCALE GENOMIC DNA]</scope>
    <source>
        <strain evidence="3">ATCC BAA-887 / DSM 12427 / ZAS-2</strain>
    </source>
</reference>
<dbReference type="EMBL" id="CP001843">
    <property type="protein sequence ID" value="AEF84543.1"/>
    <property type="molecule type" value="Genomic_DNA"/>
</dbReference>
<feature type="region of interest" description="Disordered" evidence="1">
    <location>
        <begin position="153"/>
        <end position="189"/>
    </location>
</feature>
<evidence type="ECO:0000313" key="2">
    <source>
        <dbReference type="EMBL" id="AEF84543.1"/>
    </source>
</evidence>
<sequence length="581" mass="56633">MALSPGVAETVELAVGDWIITARAYHAGAATAAAAGWAALTVSAGESVAERITLAPGDGAGTFAYTVAVPGGLSAGALTLTRAGLDGADAAVDGGTRTLTAGVNAGTIELPGGYYLLTIRLAKGGLSAGRTELIHLYPGLTTEAAGPDYVFTDDDLAVAPEPPAPPTTEPPTTEPPATEPPAGTPATGGLSITVGLSLAHELTLSGYGGPIVLSGTGANSAVTLSAEGYSAVAWYVDGEEIGAGDGSITLNAADYDARPHSLTFRGVREGVPYAKLLPFTVTAALPADLPEAEPDPEAEPETGTPYALAITVGAGASQAELAAAIGAAVAALPAAPGGTGPGPGEAWELRVSGLDLSGGLGALYAAAVAALPAGDIALDLGGCTGESIAYALSGSAEEQQAIRERFTALTLSASVATIGGGAKAGSAIKSALGGFSRLRQVSGGGVTAIGENGLRDCAALEGVSFPALESAGKEAFSGCGSLAAVDFPLATSIAGAAFSGCAALETGSFPQVVSFGSHAFTGCTALGSLVLGASPPTAPIFNGLVGQAITITVPPGRKAAYEAACTSTPWGGNVTVTFVEG</sequence>
<dbReference type="AlphaFoldDB" id="F5YIM2"/>
<organism evidence="2 3">
    <name type="scientific">Treponema primitia (strain ATCC BAA-887 / DSM 12427 / ZAS-2)</name>
    <dbReference type="NCBI Taxonomy" id="545694"/>
    <lineage>
        <taxon>Bacteria</taxon>
        <taxon>Pseudomonadati</taxon>
        <taxon>Spirochaetota</taxon>
        <taxon>Spirochaetia</taxon>
        <taxon>Spirochaetales</taxon>
        <taxon>Treponemataceae</taxon>
        <taxon>Treponema</taxon>
    </lineage>
</organism>
<name>F5YIM2_TREPZ</name>
<dbReference type="InterPro" id="IPR032675">
    <property type="entry name" value="LRR_dom_sf"/>
</dbReference>
<feature type="compositionally biased region" description="Pro residues" evidence="1">
    <location>
        <begin position="160"/>
        <end position="183"/>
    </location>
</feature>
<keyword evidence="3" id="KW-1185">Reference proteome</keyword>
<protein>
    <submittedName>
        <fullName evidence="2">Putative surface antigen BspA</fullName>
    </submittedName>
</protein>
<dbReference type="Pfam" id="PF13306">
    <property type="entry name" value="LRR_5"/>
    <property type="match status" value="1"/>
</dbReference>
<evidence type="ECO:0000313" key="3">
    <source>
        <dbReference type="Proteomes" id="UP000009223"/>
    </source>
</evidence>
<reference evidence="2 3" key="2">
    <citation type="journal article" date="2011" name="ISME J.">
        <title>RNA-seq reveals cooperative metabolic interactions between two termite-gut spirochete species in co-culture.</title>
        <authorList>
            <person name="Rosenthal A.Z."/>
            <person name="Matson E.G."/>
            <person name="Eldar A."/>
            <person name="Leadbetter J.R."/>
        </authorList>
    </citation>
    <scope>NUCLEOTIDE SEQUENCE [LARGE SCALE GENOMIC DNA]</scope>
    <source>
        <strain evidence="3">ATCC BAA-887 / DSM 12427 / ZAS-2</strain>
    </source>
</reference>
<dbReference type="InterPro" id="IPR026906">
    <property type="entry name" value="LRR_5"/>
</dbReference>
<dbReference type="HOGENOM" id="CLU_469232_0_0_12"/>